<dbReference type="RefSeq" id="WP_131198804.1">
    <property type="nucleotide sequence ID" value="NZ_QJUL01000034.1"/>
</dbReference>
<evidence type="ECO:0000256" key="1">
    <source>
        <dbReference type="ARBA" id="ARBA00035644"/>
    </source>
</evidence>
<protein>
    <submittedName>
        <fullName evidence="3">NADPH-dependent ferric siderophore reductase</fullName>
    </submittedName>
</protein>
<dbReference type="InterPro" id="IPR039374">
    <property type="entry name" value="SIP_fam"/>
</dbReference>
<name>A0A4V2KBP1_9GAMM</name>
<dbReference type="InterPro" id="IPR007037">
    <property type="entry name" value="SIP_rossman_dom"/>
</dbReference>
<gene>
    <name evidence="3" type="ORF">DNK44_19480</name>
</gene>
<sequence length="317" mass="35440">MSIAQNLRDLAQRIVPAKQPSYRLFDVQLQQRIDLGPSLARLVFSGPEVDRMRTLAPDQRIKLLFPGADGLPPQLPHAGNWHQTLRALDAQRKPPMRTYTIRDLRREAWEVDVDFVLHGENGPASRWASHARPGDRLQMVAPSGDFLGDPGGYEWRPPAGIRHVLLIGDETALPAIAGILEALADWPQTPVVQAFIEVPHEADRLALRHAVDAQINWLVRDVHQLGHGEGMLKAARELATLPTSAARSSSAQPIEEVDIERQILWELAKPADNELYAWVAGESAAVMAIRRHWVGELGLDRRALTFMGYWRLGRALE</sequence>
<reference evidence="3 4" key="1">
    <citation type="submission" date="2018-06" db="EMBL/GenBank/DDBJ databases">
        <title>Three novel Pseudomonas species isolated from symptomatic oak.</title>
        <authorList>
            <person name="Bueno-Gonzalez V."/>
            <person name="Brady C."/>
        </authorList>
    </citation>
    <scope>NUCLEOTIDE SEQUENCE [LARGE SCALE GENOMIC DNA]</scope>
    <source>
        <strain evidence="3 4">P6B</strain>
    </source>
</reference>
<dbReference type="SUPFAM" id="SSF63380">
    <property type="entry name" value="Riboflavin synthase domain-like"/>
    <property type="match status" value="1"/>
</dbReference>
<dbReference type="PANTHER" id="PTHR30157:SF0">
    <property type="entry name" value="NADPH-DEPENDENT FERRIC-CHELATE REDUCTASE"/>
    <property type="match status" value="1"/>
</dbReference>
<accession>A0A4V2KBP1</accession>
<comment type="similarity">
    <text evidence="1">Belongs to the SIP oxidoreductase family.</text>
</comment>
<dbReference type="Gene3D" id="2.40.30.10">
    <property type="entry name" value="Translation factors"/>
    <property type="match status" value="1"/>
</dbReference>
<dbReference type="GO" id="GO:0016491">
    <property type="term" value="F:oxidoreductase activity"/>
    <property type="evidence" value="ECO:0007669"/>
    <property type="project" value="InterPro"/>
</dbReference>
<dbReference type="PROSITE" id="PS51384">
    <property type="entry name" value="FAD_FR"/>
    <property type="match status" value="1"/>
</dbReference>
<dbReference type="CDD" id="cd06193">
    <property type="entry name" value="siderophore_interacting"/>
    <property type="match status" value="1"/>
</dbReference>
<feature type="domain" description="FAD-binding FR-type" evidence="2">
    <location>
        <begin position="22"/>
        <end position="149"/>
    </location>
</feature>
<dbReference type="Pfam" id="PF04954">
    <property type="entry name" value="SIP"/>
    <property type="match status" value="1"/>
</dbReference>
<dbReference type="InterPro" id="IPR013113">
    <property type="entry name" value="SIP_FAD-bd"/>
</dbReference>
<dbReference type="EMBL" id="QJUL01000034">
    <property type="protein sequence ID" value="TBU87899.1"/>
    <property type="molecule type" value="Genomic_DNA"/>
</dbReference>
<comment type="caution">
    <text evidence="3">The sequence shown here is derived from an EMBL/GenBank/DDBJ whole genome shotgun (WGS) entry which is preliminary data.</text>
</comment>
<evidence type="ECO:0000313" key="4">
    <source>
        <dbReference type="Proteomes" id="UP000293172"/>
    </source>
</evidence>
<dbReference type="Gene3D" id="3.40.50.80">
    <property type="entry name" value="Nucleotide-binding domain of ferredoxin-NADP reductase (FNR) module"/>
    <property type="match status" value="1"/>
</dbReference>
<dbReference type="Proteomes" id="UP000293172">
    <property type="component" value="Unassembled WGS sequence"/>
</dbReference>
<dbReference type="OrthoDB" id="9814826at2"/>
<dbReference type="InterPro" id="IPR017927">
    <property type="entry name" value="FAD-bd_FR_type"/>
</dbReference>
<dbReference type="AlphaFoldDB" id="A0A4V2KBP1"/>
<organism evidence="3 4">
    <name type="scientific">Phytopseudomonas dryadis</name>
    <dbReference type="NCBI Taxonomy" id="2487520"/>
    <lineage>
        <taxon>Bacteria</taxon>
        <taxon>Pseudomonadati</taxon>
        <taxon>Pseudomonadota</taxon>
        <taxon>Gammaproteobacteria</taxon>
        <taxon>Pseudomonadales</taxon>
        <taxon>Pseudomonadaceae</taxon>
        <taxon>Phytopseudomonas</taxon>
    </lineage>
</organism>
<proteinExistence type="inferred from homology"/>
<evidence type="ECO:0000313" key="3">
    <source>
        <dbReference type="EMBL" id="TBU87899.1"/>
    </source>
</evidence>
<dbReference type="PANTHER" id="PTHR30157">
    <property type="entry name" value="FERRIC REDUCTASE, NADPH-DEPENDENT"/>
    <property type="match status" value="1"/>
</dbReference>
<dbReference type="InterPro" id="IPR039261">
    <property type="entry name" value="FNR_nucleotide-bd"/>
</dbReference>
<evidence type="ECO:0000259" key="2">
    <source>
        <dbReference type="PROSITE" id="PS51384"/>
    </source>
</evidence>
<dbReference type="InterPro" id="IPR017938">
    <property type="entry name" value="Riboflavin_synthase-like_b-brl"/>
</dbReference>
<dbReference type="Pfam" id="PF08021">
    <property type="entry name" value="FAD_binding_9"/>
    <property type="match status" value="1"/>
</dbReference>